<dbReference type="InterPro" id="IPR003018">
    <property type="entry name" value="GAF"/>
</dbReference>
<dbReference type="InterPro" id="IPR042070">
    <property type="entry name" value="PucR_C-HTH_sf"/>
</dbReference>
<dbReference type="Pfam" id="PF17853">
    <property type="entry name" value="GGDEF_2"/>
    <property type="match status" value="1"/>
</dbReference>
<dbReference type="SMART" id="SM00065">
    <property type="entry name" value="GAF"/>
    <property type="match status" value="1"/>
</dbReference>
<reference evidence="3" key="2">
    <citation type="journal article" date="2021" name="J Anim Sci Technol">
        <title>Complete genome sequence of Paenibacillus konkukensis sp. nov. SK3146 as a potential probiotic strain.</title>
        <authorList>
            <person name="Jung H.I."/>
            <person name="Park S."/>
            <person name="Niu K.M."/>
            <person name="Lee S.W."/>
            <person name="Kothari D."/>
            <person name="Yi K.J."/>
            <person name="Kim S.K."/>
        </authorList>
    </citation>
    <scope>NUCLEOTIDE SEQUENCE</scope>
    <source>
        <strain evidence="3">SK3146</strain>
    </source>
</reference>
<dbReference type="EMBL" id="CP027059">
    <property type="protein sequence ID" value="UQZ82970.1"/>
    <property type="molecule type" value="Genomic_DNA"/>
</dbReference>
<gene>
    <name evidence="3" type="primary">pucR_2</name>
    <name evidence="3" type="ORF">SK3146_02130</name>
</gene>
<protein>
    <submittedName>
        <fullName evidence="3">Purine catabolism regulatory protein</fullName>
    </submittedName>
</protein>
<reference evidence="3" key="1">
    <citation type="submission" date="2018-02" db="EMBL/GenBank/DDBJ databases">
        <authorList>
            <person name="Kim S.-K."/>
            <person name="Jung H.-I."/>
            <person name="Lee S.-W."/>
        </authorList>
    </citation>
    <scope>NUCLEOTIDE SEQUENCE</scope>
    <source>
        <strain evidence="3">SK3146</strain>
    </source>
</reference>
<dbReference type="InterPro" id="IPR051448">
    <property type="entry name" value="CdaR-like_regulators"/>
</dbReference>
<dbReference type="Gene3D" id="3.30.450.40">
    <property type="match status" value="1"/>
</dbReference>
<organism evidence="3 4">
    <name type="scientific">Paenibacillus konkukensis</name>
    <dbReference type="NCBI Taxonomy" id="2020716"/>
    <lineage>
        <taxon>Bacteria</taxon>
        <taxon>Bacillati</taxon>
        <taxon>Bacillota</taxon>
        <taxon>Bacilli</taxon>
        <taxon>Bacillales</taxon>
        <taxon>Paenibacillaceae</taxon>
        <taxon>Paenibacillus</taxon>
    </lineage>
</organism>
<evidence type="ECO:0000256" key="1">
    <source>
        <dbReference type="ARBA" id="ARBA00006754"/>
    </source>
</evidence>
<dbReference type="PANTHER" id="PTHR33744:SF1">
    <property type="entry name" value="DNA-BINDING TRANSCRIPTIONAL ACTIVATOR ADER"/>
    <property type="match status" value="1"/>
</dbReference>
<comment type="similarity">
    <text evidence="1">Belongs to the CdaR family.</text>
</comment>
<evidence type="ECO:0000313" key="3">
    <source>
        <dbReference type="EMBL" id="UQZ82970.1"/>
    </source>
</evidence>
<dbReference type="Gene3D" id="1.10.10.2840">
    <property type="entry name" value="PucR C-terminal helix-turn-helix domain"/>
    <property type="match status" value="1"/>
</dbReference>
<proteinExistence type="inferred from homology"/>
<sequence>MEALNTVIENITRILPEDSCQLWFSLGGEPFRLLHSKGGEAESPPLGIPSETEGAIEERSDGEVLETWFTYPNRGCLVFRRFRPVSLTELDRSRLFITVYPYYAELMIERQQYIMLKMAESTRAITSILELDDLLMQILNNAMAVIPSTDMGVLWMYDEKLGALTARTSVGQLSEGTRLMRMRIGEGIIGMTYQDGKPRLYTNQQDILKDSASISEQNMAYLMGSYNFTNTRSIISVPIAVEGQTECVLIVYQNGAYPLLTEYDLKLLLGFADQVSIAITNARLFQNVSRQNRTLVKRDEIHATLMKLTLQNKGADFIVSELGRMIGLPIVFVDLLEAEYYPKRQRWRNRFQIDELEKRFGSIRSPLYDTLESDGGKQLHYVYPIVAMNACLGFLLVELQTELTTIGQLVLEQGSAVLALEMVRKQSLSDFYYKKTNELFNELLLQKDAGILRKKGEELGLQDGQLLTVVILELASVTDMQLMNIQVHRLVGTAKRKLGHRAPVVFGFRNKVTLLMELPASGAPGDALEACRRMIQEWGKAGGSALRGGAGSGYVGLTAVAKSYNEADKALSYMASKHRTGLLSYSEIGINRLFIHQPEEELHTFIYEVFGPLRSQEGSRLEETLLAYMACNRAAGQTAERLHIHINTLYQRLRKIEELLGLSFDEPEHMLKLQLACYLRS</sequence>
<dbReference type="Pfam" id="PF13185">
    <property type="entry name" value="GAF_2"/>
    <property type="match status" value="1"/>
</dbReference>
<dbReference type="Pfam" id="PF13556">
    <property type="entry name" value="HTH_30"/>
    <property type="match status" value="1"/>
</dbReference>
<dbReference type="InterPro" id="IPR041522">
    <property type="entry name" value="CdaR_GGDEF"/>
</dbReference>
<keyword evidence="4" id="KW-1185">Reference proteome</keyword>
<evidence type="ECO:0000259" key="2">
    <source>
        <dbReference type="SMART" id="SM00065"/>
    </source>
</evidence>
<accession>A0ABY4RLS9</accession>
<feature type="domain" description="GAF" evidence="2">
    <location>
        <begin position="134"/>
        <end position="289"/>
    </location>
</feature>
<dbReference type="PANTHER" id="PTHR33744">
    <property type="entry name" value="CARBOHYDRATE DIACID REGULATOR"/>
    <property type="match status" value="1"/>
</dbReference>
<dbReference type="Proteomes" id="UP001057134">
    <property type="component" value="Chromosome"/>
</dbReference>
<dbReference type="InterPro" id="IPR029016">
    <property type="entry name" value="GAF-like_dom_sf"/>
</dbReference>
<dbReference type="InterPro" id="IPR025736">
    <property type="entry name" value="PucR_C-HTH_dom"/>
</dbReference>
<dbReference type="SUPFAM" id="SSF55781">
    <property type="entry name" value="GAF domain-like"/>
    <property type="match status" value="1"/>
</dbReference>
<evidence type="ECO:0000313" key="4">
    <source>
        <dbReference type="Proteomes" id="UP001057134"/>
    </source>
</evidence>
<name>A0ABY4RLS9_9BACL</name>